<proteinExistence type="predicted"/>
<sequence length="100" mass="10950">MASYGETSPQRIPLTSSLLHPTKYFNAPSSALAQHLNSDVSFPLDSANISISSETESQYINLHPNGKDYYLIIQEGTVFPLMEPDLSMAQRIESADVSSS</sequence>
<dbReference type="Proteomes" id="UP001234178">
    <property type="component" value="Unassembled WGS sequence"/>
</dbReference>
<reference evidence="1 2" key="1">
    <citation type="journal article" date="2023" name="Nucleic Acids Res.">
        <title>The hologenome of Daphnia magna reveals possible DNA methylation and microbiome-mediated evolution of the host genome.</title>
        <authorList>
            <person name="Chaturvedi A."/>
            <person name="Li X."/>
            <person name="Dhandapani V."/>
            <person name="Marshall H."/>
            <person name="Kissane S."/>
            <person name="Cuenca-Cambronero M."/>
            <person name="Asole G."/>
            <person name="Calvet F."/>
            <person name="Ruiz-Romero M."/>
            <person name="Marangio P."/>
            <person name="Guigo R."/>
            <person name="Rago D."/>
            <person name="Mirbahai L."/>
            <person name="Eastwood N."/>
            <person name="Colbourne J.K."/>
            <person name="Zhou J."/>
            <person name="Mallon E."/>
            <person name="Orsini L."/>
        </authorList>
    </citation>
    <scope>NUCLEOTIDE SEQUENCE [LARGE SCALE GENOMIC DNA]</scope>
    <source>
        <strain evidence="1">LRV0_1</strain>
    </source>
</reference>
<accession>A0ABQ9Z2E0</accession>
<organism evidence="1 2">
    <name type="scientific">Daphnia magna</name>
    <dbReference type="NCBI Taxonomy" id="35525"/>
    <lineage>
        <taxon>Eukaryota</taxon>
        <taxon>Metazoa</taxon>
        <taxon>Ecdysozoa</taxon>
        <taxon>Arthropoda</taxon>
        <taxon>Crustacea</taxon>
        <taxon>Branchiopoda</taxon>
        <taxon>Diplostraca</taxon>
        <taxon>Cladocera</taxon>
        <taxon>Anomopoda</taxon>
        <taxon>Daphniidae</taxon>
        <taxon>Daphnia</taxon>
    </lineage>
</organism>
<comment type="caution">
    <text evidence="1">The sequence shown here is derived from an EMBL/GenBank/DDBJ whole genome shotgun (WGS) entry which is preliminary data.</text>
</comment>
<gene>
    <name evidence="1" type="ORF">OUZ56_012154</name>
</gene>
<evidence type="ECO:0000313" key="2">
    <source>
        <dbReference type="Proteomes" id="UP001234178"/>
    </source>
</evidence>
<evidence type="ECO:0000313" key="1">
    <source>
        <dbReference type="EMBL" id="KAK4006999.1"/>
    </source>
</evidence>
<keyword evidence="2" id="KW-1185">Reference proteome</keyword>
<dbReference type="EMBL" id="JAOYFB010000002">
    <property type="protein sequence ID" value="KAK4006999.1"/>
    <property type="molecule type" value="Genomic_DNA"/>
</dbReference>
<protein>
    <submittedName>
        <fullName evidence="1">Uncharacterized protein</fullName>
    </submittedName>
</protein>
<name>A0ABQ9Z2E0_9CRUS</name>